<dbReference type="Pfam" id="PF15334">
    <property type="entry name" value="AIB"/>
    <property type="match status" value="1"/>
</dbReference>
<evidence type="ECO:0000256" key="1">
    <source>
        <dbReference type="SAM" id="MobiDB-lite"/>
    </source>
</evidence>
<accession>A0A8C6S1G4</accession>
<dbReference type="GO" id="GO:0007051">
    <property type="term" value="P:spindle organization"/>
    <property type="evidence" value="ECO:0007669"/>
    <property type="project" value="TreeGrafter"/>
</dbReference>
<reference evidence="2" key="1">
    <citation type="submission" date="2025-08" db="UniProtKB">
        <authorList>
            <consortium name="Ensembl"/>
        </authorList>
    </citation>
    <scope>IDENTIFICATION</scope>
</reference>
<dbReference type="Ensembl" id="ENSNMLT00000000420.1">
    <property type="protein sequence ID" value="ENSNMLP00000000348.1"/>
    <property type="gene ID" value="ENSNMLG00000000295.1"/>
</dbReference>
<sequence>MKPSKVAAQNSGQNKEDCGVWLDTVQLKGKAKKVSSGYNVAVALNFTQTKMEMPKTKQSSISNFFTGQRRESLLDAEGRISTQKTSKGLSLQNDKENTIPKSPKKTMPDSQLQIISKNTKLEPLHLKEGSLNSPFKWTKPKRSPRKKLKLQSFRNESDDENFSMLFTQDSQGFRVIAHRGSHTRSPFKDQSNVSVHLPTEIKCLEEHEDEEMLFTQDSQGNMVIKH</sequence>
<feature type="compositionally biased region" description="Polar residues" evidence="1">
    <location>
        <begin position="81"/>
        <end position="92"/>
    </location>
</feature>
<dbReference type="AlphaFoldDB" id="A0A8C6S1G4"/>
<evidence type="ECO:0008006" key="4">
    <source>
        <dbReference type="Google" id="ProtNLM"/>
    </source>
</evidence>
<protein>
    <recommendedName>
        <fullName evidence="4">Aurora kinase A and ninein-interacting protein</fullName>
    </recommendedName>
</protein>
<dbReference type="Proteomes" id="UP000694523">
    <property type="component" value="Unplaced"/>
</dbReference>
<keyword evidence="3" id="KW-1185">Reference proteome</keyword>
<dbReference type="GO" id="GO:0000922">
    <property type="term" value="C:spindle pole"/>
    <property type="evidence" value="ECO:0007669"/>
    <property type="project" value="TreeGrafter"/>
</dbReference>
<dbReference type="PANTHER" id="PTHR14526">
    <property type="entry name" value="AURORA KINASE A AND NINEIN-INTERACTING PROTEIN"/>
    <property type="match status" value="1"/>
</dbReference>
<organism evidence="2 3">
    <name type="scientific">Neogobius melanostomus</name>
    <name type="common">round goby</name>
    <dbReference type="NCBI Taxonomy" id="47308"/>
    <lineage>
        <taxon>Eukaryota</taxon>
        <taxon>Metazoa</taxon>
        <taxon>Chordata</taxon>
        <taxon>Craniata</taxon>
        <taxon>Vertebrata</taxon>
        <taxon>Euteleostomi</taxon>
        <taxon>Actinopterygii</taxon>
        <taxon>Neopterygii</taxon>
        <taxon>Teleostei</taxon>
        <taxon>Neoteleostei</taxon>
        <taxon>Acanthomorphata</taxon>
        <taxon>Gobiaria</taxon>
        <taxon>Gobiiformes</taxon>
        <taxon>Gobioidei</taxon>
        <taxon>Gobiidae</taxon>
        <taxon>Benthophilinae</taxon>
        <taxon>Neogobiini</taxon>
        <taxon>Neogobius</taxon>
    </lineage>
</organism>
<dbReference type="PANTHER" id="PTHR14526:SF2">
    <property type="entry name" value="AURORA KINASE A AND NINEIN-INTERACTING PROTEIN"/>
    <property type="match status" value="1"/>
</dbReference>
<evidence type="ECO:0000313" key="3">
    <source>
        <dbReference type="Proteomes" id="UP000694523"/>
    </source>
</evidence>
<name>A0A8C6S1G4_9GOBI</name>
<proteinExistence type="predicted"/>
<dbReference type="InterPro" id="IPR029286">
    <property type="entry name" value="AUNIP"/>
</dbReference>
<feature type="region of interest" description="Disordered" evidence="1">
    <location>
        <begin position="81"/>
        <end position="110"/>
    </location>
</feature>
<reference evidence="2" key="2">
    <citation type="submission" date="2025-09" db="UniProtKB">
        <authorList>
            <consortium name="Ensembl"/>
        </authorList>
    </citation>
    <scope>IDENTIFICATION</scope>
</reference>
<evidence type="ECO:0000313" key="2">
    <source>
        <dbReference type="Ensembl" id="ENSNMLP00000000348.1"/>
    </source>
</evidence>
<dbReference type="GO" id="GO:0005813">
    <property type="term" value="C:centrosome"/>
    <property type="evidence" value="ECO:0007669"/>
    <property type="project" value="TreeGrafter"/>
</dbReference>